<dbReference type="PANTHER" id="PTHR43281">
    <property type="entry name" value="FARNESYL DIPHOSPHATE SYNTHASE"/>
    <property type="match status" value="1"/>
</dbReference>
<keyword evidence="5" id="KW-0460">Magnesium</keyword>
<reference evidence="9" key="1">
    <citation type="submission" date="2023-01" db="EMBL/GenBank/DDBJ databases">
        <title>Sulfurovum sp. zt1-1 genome assembly.</title>
        <authorList>
            <person name="Wang J."/>
        </authorList>
    </citation>
    <scope>NUCLEOTIDE SEQUENCE</scope>
    <source>
        <strain evidence="9">Zt1-1</strain>
    </source>
</reference>
<dbReference type="SFLD" id="SFLDG01017">
    <property type="entry name" value="Polyprenyl_Transferase_Like"/>
    <property type="match status" value="1"/>
</dbReference>
<evidence type="ECO:0000256" key="4">
    <source>
        <dbReference type="ARBA" id="ARBA00022723"/>
    </source>
</evidence>
<dbReference type="EMBL" id="JAQIBD010000003">
    <property type="protein sequence ID" value="MDM5272332.1"/>
    <property type="molecule type" value="Genomic_DNA"/>
</dbReference>
<evidence type="ECO:0000256" key="5">
    <source>
        <dbReference type="ARBA" id="ARBA00022842"/>
    </source>
</evidence>
<evidence type="ECO:0000256" key="1">
    <source>
        <dbReference type="ARBA" id="ARBA00001946"/>
    </source>
</evidence>
<keyword evidence="4" id="KW-0479">Metal-binding</keyword>
<keyword evidence="8" id="KW-0175">Coiled coil</keyword>
<feature type="coiled-coil region" evidence="8">
    <location>
        <begin position="238"/>
        <end position="265"/>
    </location>
</feature>
<keyword evidence="10" id="KW-1185">Reference proteome</keyword>
<dbReference type="PROSITE" id="PS00444">
    <property type="entry name" value="POLYPRENYL_SYNTHASE_2"/>
    <property type="match status" value="1"/>
</dbReference>
<dbReference type="RefSeq" id="WP_289414127.1">
    <property type="nucleotide sequence ID" value="NZ_JAQIBD010000003.1"/>
</dbReference>
<dbReference type="PANTHER" id="PTHR43281:SF1">
    <property type="entry name" value="FARNESYL DIPHOSPHATE SYNTHASE"/>
    <property type="match status" value="1"/>
</dbReference>
<dbReference type="InterPro" id="IPR008949">
    <property type="entry name" value="Isoprenoid_synthase_dom_sf"/>
</dbReference>
<name>A0ABT7QZX3_9BACT</name>
<proteinExistence type="inferred from homology"/>
<keyword evidence="6" id="KW-0414">Isoprene biosynthesis</keyword>
<dbReference type="InterPro" id="IPR000092">
    <property type="entry name" value="Polyprenyl_synt"/>
</dbReference>
<keyword evidence="3 7" id="KW-0808">Transferase</keyword>
<dbReference type="CDD" id="cd00685">
    <property type="entry name" value="Trans_IPPS_HT"/>
    <property type="match status" value="1"/>
</dbReference>
<evidence type="ECO:0000313" key="9">
    <source>
        <dbReference type="EMBL" id="MDM5272332.1"/>
    </source>
</evidence>
<evidence type="ECO:0000256" key="6">
    <source>
        <dbReference type="ARBA" id="ARBA00023229"/>
    </source>
</evidence>
<dbReference type="SUPFAM" id="SSF48576">
    <property type="entry name" value="Terpenoid synthases"/>
    <property type="match status" value="1"/>
</dbReference>
<protein>
    <submittedName>
        <fullName evidence="9">Polyprenyl synthetase family protein</fullName>
    </submittedName>
</protein>
<dbReference type="Gene3D" id="1.10.600.10">
    <property type="entry name" value="Farnesyl Diphosphate Synthase"/>
    <property type="match status" value="1"/>
</dbReference>
<evidence type="ECO:0000256" key="7">
    <source>
        <dbReference type="RuleBase" id="RU004466"/>
    </source>
</evidence>
<comment type="caution">
    <text evidence="9">The sequence shown here is derived from an EMBL/GenBank/DDBJ whole genome shotgun (WGS) entry which is preliminary data.</text>
</comment>
<evidence type="ECO:0000256" key="3">
    <source>
        <dbReference type="ARBA" id="ARBA00022679"/>
    </source>
</evidence>
<dbReference type="Pfam" id="PF00348">
    <property type="entry name" value="polyprenyl_synt"/>
    <property type="match status" value="1"/>
</dbReference>
<evidence type="ECO:0000256" key="8">
    <source>
        <dbReference type="SAM" id="Coils"/>
    </source>
</evidence>
<dbReference type="PROSITE" id="PS00723">
    <property type="entry name" value="POLYPRENYL_SYNTHASE_1"/>
    <property type="match status" value="1"/>
</dbReference>
<gene>
    <name evidence="9" type="ORF">PGH07_09070</name>
</gene>
<comment type="similarity">
    <text evidence="2 7">Belongs to the FPP/GGPP synthase family.</text>
</comment>
<dbReference type="Proteomes" id="UP001169069">
    <property type="component" value="Unassembled WGS sequence"/>
</dbReference>
<accession>A0ABT7QZX3</accession>
<dbReference type="SFLD" id="SFLDS00005">
    <property type="entry name" value="Isoprenoid_Synthase_Type_I"/>
    <property type="match status" value="1"/>
</dbReference>
<sequence>MQRFETYLTKHLPKVATFHPVYEDALGAMLLAGGKRFRPMLLLSIVEAYEPMLYEGALPVALAVEMFHTYSLIHDDLPAMDDADLRRGHKTLHKRYDEVTAILAGDALNTDAFLMIAKAPFREDVKIKLVELLARNGGGQGMVLGQAIDCYFENQPLTLDQVKVLHINKTAKLIAASLVMGAVIVRLDKKVQDALYAFGIDLGLLFQIQDDIIDETQSPEEAGKTTGNDTDKNSFVNLLGLEQSIKEADDLAKDLQRRFESFEEKLQTALNPLMEQYLHRHKKD</sequence>
<comment type="cofactor">
    <cofactor evidence="1">
        <name>Mg(2+)</name>
        <dbReference type="ChEBI" id="CHEBI:18420"/>
    </cofactor>
</comment>
<evidence type="ECO:0000256" key="2">
    <source>
        <dbReference type="ARBA" id="ARBA00006706"/>
    </source>
</evidence>
<dbReference type="InterPro" id="IPR033749">
    <property type="entry name" value="Polyprenyl_synt_CS"/>
</dbReference>
<organism evidence="9 10">
    <name type="scientific">Sulfurovum zhangzhouensis</name>
    <dbReference type="NCBI Taxonomy" id="3019067"/>
    <lineage>
        <taxon>Bacteria</taxon>
        <taxon>Pseudomonadati</taxon>
        <taxon>Campylobacterota</taxon>
        <taxon>Epsilonproteobacteria</taxon>
        <taxon>Campylobacterales</taxon>
        <taxon>Sulfurovaceae</taxon>
        <taxon>Sulfurovum</taxon>
    </lineage>
</organism>
<evidence type="ECO:0000313" key="10">
    <source>
        <dbReference type="Proteomes" id="UP001169069"/>
    </source>
</evidence>